<keyword evidence="2" id="KW-1185">Reference proteome</keyword>
<name>A0AAV4QBN0_9ARAC</name>
<reference evidence="1 2" key="1">
    <citation type="submission" date="2021-06" db="EMBL/GenBank/DDBJ databases">
        <title>Caerostris darwini draft genome.</title>
        <authorList>
            <person name="Kono N."/>
            <person name="Arakawa K."/>
        </authorList>
    </citation>
    <scope>NUCLEOTIDE SEQUENCE [LARGE SCALE GENOMIC DNA]</scope>
</reference>
<dbReference type="EMBL" id="BPLQ01004074">
    <property type="protein sequence ID" value="GIY05405.1"/>
    <property type="molecule type" value="Genomic_DNA"/>
</dbReference>
<accession>A0AAV4QBN0</accession>
<evidence type="ECO:0000313" key="1">
    <source>
        <dbReference type="EMBL" id="GIY05405.1"/>
    </source>
</evidence>
<evidence type="ECO:0000313" key="2">
    <source>
        <dbReference type="Proteomes" id="UP001054837"/>
    </source>
</evidence>
<dbReference type="AlphaFoldDB" id="A0AAV4QBN0"/>
<organism evidence="1 2">
    <name type="scientific">Caerostris darwini</name>
    <dbReference type="NCBI Taxonomy" id="1538125"/>
    <lineage>
        <taxon>Eukaryota</taxon>
        <taxon>Metazoa</taxon>
        <taxon>Ecdysozoa</taxon>
        <taxon>Arthropoda</taxon>
        <taxon>Chelicerata</taxon>
        <taxon>Arachnida</taxon>
        <taxon>Araneae</taxon>
        <taxon>Araneomorphae</taxon>
        <taxon>Entelegynae</taxon>
        <taxon>Araneoidea</taxon>
        <taxon>Araneidae</taxon>
        <taxon>Caerostris</taxon>
    </lineage>
</organism>
<comment type="caution">
    <text evidence="1">The sequence shown here is derived from an EMBL/GenBank/DDBJ whole genome shotgun (WGS) entry which is preliminary data.</text>
</comment>
<dbReference type="Proteomes" id="UP001054837">
    <property type="component" value="Unassembled WGS sequence"/>
</dbReference>
<sequence length="103" mass="12218">MNVSVLAWVEDIMQNDRTLIYTFDAAFQLYWTEILSYPAHPFGDWTCCTCIINHARLVQMNYSCDWKGEHRVHDMVNVFLVYKLRFLVRNVQTIYLVLTCFTG</sequence>
<gene>
    <name evidence="1" type="ORF">CDAR_462911</name>
</gene>
<proteinExistence type="predicted"/>
<protein>
    <submittedName>
        <fullName evidence="1">Uncharacterized protein</fullName>
    </submittedName>
</protein>